<evidence type="ECO:0000313" key="3">
    <source>
        <dbReference type="EnsemblProtists" id="HpaP811543"/>
    </source>
</evidence>
<accession>M4BYB1</accession>
<feature type="region of interest" description="Disordered" evidence="1">
    <location>
        <begin position="63"/>
        <end position="84"/>
    </location>
</feature>
<dbReference type="Proteomes" id="UP000011713">
    <property type="component" value="Unassembled WGS sequence"/>
</dbReference>
<evidence type="ECO:0008006" key="5">
    <source>
        <dbReference type="Google" id="ProtNLM"/>
    </source>
</evidence>
<feature type="chain" id="PRO_5004049477" description="RxLR effector candidate protein" evidence="2">
    <location>
        <begin position="20"/>
        <end position="84"/>
    </location>
</feature>
<reference evidence="4" key="1">
    <citation type="journal article" date="2010" name="Science">
        <title>Signatures of adaptation to obligate biotrophy in the Hyaloperonospora arabidopsidis genome.</title>
        <authorList>
            <person name="Baxter L."/>
            <person name="Tripathy S."/>
            <person name="Ishaque N."/>
            <person name="Boot N."/>
            <person name="Cabral A."/>
            <person name="Kemen E."/>
            <person name="Thines M."/>
            <person name="Ah-Fong A."/>
            <person name="Anderson R."/>
            <person name="Badejoko W."/>
            <person name="Bittner-Eddy P."/>
            <person name="Boore J.L."/>
            <person name="Chibucos M.C."/>
            <person name="Coates M."/>
            <person name="Dehal P."/>
            <person name="Delehaunty K."/>
            <person name="Dong S."/>
            <person name="Downton P."/>
            <person name="Dumas B."/>
            <person name="Fabro G."/>
            <person name="Fronick C."/>
            <person name="Fuerstenberg S.I."/>
            <person name="Fulton L."/>
            <person name="Gaulin E."/>
            <person name="Govers F."/>
            <person name="Hughes L."/>
            <person name="Humphray S."/>
            <person name="Jiang R.H."/>
            <person name="Judelson H."/>
            <person name="Kamoun S."/>
            <person name="Kyung K."/>
            <person name="Meijer H."/>
            <person name="Minx P."/>
            <person name="Morris P."/>
            <person name="Nelson J."/>
            <person name="Phuntumart V."/>
            <person name="Qutob D."/>
            <person name="Rehmany A."/>
            <person name="Rougon-Cardoso A."/>
            <person name="Ryden P."/>
            <person name="Torto-Alalibo T."/>
            <person name="Studholme D."/>
            <person name="Wang Y."/>
            <person name="Win J."/>
            <person name="Wood J."/>
            <person name="Clifton S.W."/>
            <person name="Rogers J."/>
            <person name="Van den Ackerveken G."/>
            <person name="Jones J.D."/>
            <person name="McDowell J.M."/>
            <person name="Beynon J."/>
            <person name="Tyler B.M."/>
        </authorList>
    </citation>
    <scope>NUCLEOTIDE SEQUENCE [LARGE SCALE GENOMIC DNA]</scope>
    <source>
        <strain evidence="4">Emoy2</strain>
    </source>
</reference>
<dbReference type="EMBL" id="JH598039">
    <property type="status" value="NOT_ANNOTATED_CDS"/>
    <property type="molecule type" value="Genomic_DNA"/>
</dbReference>
<dbReference type="VEuPathDB" id="FungiDB:HpaG811543"/>
<reference evidence="3" key="2">
    <citation type="submission" date="2015-06" db="UniProtKB">
        <authorList>
            <consortium name="EnsemblProtists"/>
        </authorList>
    </citation>
    <scope>IDENTIFICATION</scope>
    <source>
        <strain evidence="3">Emoy2</strain>
    </source>
</reference>
<proteinExistence type="predicted"/>
<keyword evidence="2" id="KW-0732">Signal</keyword>
<protein>
    <recommendedName>
        <fullName evidence="5">RxLR effector candidate protein</fullName>
    </recommendedName>
</protein>
<organism evidence="3 4">
    <name type="scientific">Hyaloperonospora arabidopsidis (strain Emoy2)</name>
    <name type="common">Downy mildew agent</name>
    <name type="synonym">Peronospora arabidopsidis</name>
    <dbReference type="NCBI Taxonomy" id="559515"/>
    <lineage>
        <taxon>Eukaryota</taxon>
        <taxon>Sar</taxon>
        <taxon>Stramenopiles</taxon>
        <taxon>Oomycota</taxon>
        <taxon>Peronosporomycetes</taxon>
        <taxon>Peronosporales</taxon>
        <taxon>Peronosporaceae</taxon>
        <taxon>Hyaloperonospora</taxon>
    </lineage>
</organism>
<feature type="compositionally biased region" description="Basic and acidic residues" evidence="1">
    <location>
        <begin position="63"/>
        <end position="74"/>
    </location>
</feature>
<dbReference type="EnsemblProtists" id="HpaT811543">
    <property type="protein sequence ID" value="HpaP811543"/>
    <property type="gene ID" value="HpaG811543"/>
</dbReference>
<evidence type="ECO:0000313" key="4">
    <source>
        <dbReference type="Proteomes" id="UP000011713"/>
    </source>
</evidence>
<dbReference type="InParanoid" id="M4BYB1"/>
<sequence>MLLHHRLFSVIVLWGTTDASTADIDRTKDAFLNLLTLPPRVKTSASVVSSLSESDVSTVDEIDTNHLDGEDRGVEFINPQRSPD</sequence>
<feature type="signal peptide" evidence="2">
    <location>
        <begin position="1"/>
        <end position="19"/>
    </location>
</feature>
<keyword evidence="4" id="KW-1185">Reference proteome</keyword>
<evidence type="ECO:0000256" key="2">
    <source>
        <dbReference type="SAM" id="SignalP"/>
    </source>
</evidence>
<dbReference type="AlphaFoldDB" id="M4BYB1"/>
<name>M4BYB1_HYAAE</name>
<dbReference type="HOGENOM" id="CLU_2532291_0_0_1"/>
<evidence type="ECO:0000256" key="1">
    <source>
        <dbReference type="SAM" id="MobiDB-lite"/>
    </source>
</evidence>